<name>A0A0E9QQX2_ANGAN</name>
<organism evidence="2">
    <name type="scientific">Anguilla anguilla</name>
    <name type="common">European freshwater eel</name>
    <name type="synonym">Muraena anguilla</name>
    <dbReference type="NCBI Taxonomy" id="7936"/>
    <lineage>
        <taxon>Eukaryota</taxon>
        <taxon>Metazoa</taxon>
        <taxon>Chordata</taxon>
        <taxon>Craniata</taxon>
        <taxon>Vertebrata</taxon>
        <taxon>Euteleostomi</taxon>
        <taxon>Actinopterygii</taxon>
        <taxon>Neopterygii</taxon>
        <taxon>Teleostei</taxon>
        <taxon>Anguilliformes</taxon>
        <taxon>Anguillidae</taxon>
        <taxon>Anguilla</taxon>
    </lineage>
</organism>
<feature type="region of interest" description="Disordered" evidence="1">
    <location>
        <begin position="29"/>
        <end position="53"/>
    </location>
</feature>
<proteinExistence type="predicted"/>
<dbReference type="AlphaFoldDB" id="A0A0E9QQX2"/>
<accession>A0A0E9QQX2</accession>
<reference evidence="2" key="1">
    <citation type="submission" date="2014-11" db="EMBL/GenBank/DDBJ databases">
        <authorList>
            <person name="Amaro Gonzalez C."/>
        </authorList>
    </citation>
    <scope>NUCLEOTIDE SEQUENCE</scope>
</reference>
<reference evidence="2" key="2">
    <citation type="journal article" date="2015" name="Fish Shellfish Immunol.">
        <title>Early steps in the European eel (Anguilla anguilla)-Vibrio vulnificus interaction in the gills: Role of the RtxA13 toxin.</title>
        <authorList>
            <person name="Callol A."/>
            <person name="Pajuelo D."/>
            <person name="Ebbesson L."/>
            <person name="Teles M."/>
            <person name="MacKenzie S."/>
            <person name="Amaro C."/>
        </authorList>
    </citation>
    <scope>NUCLEOTIDE SEQUENCE</scope>
</reference>
<protein>
    <submittedName>
        <fullName evidence="2">Uncharacterized protein</fullName>
    </submittedName>
</protein>
<sequence length="53" mass="5743">MLCICTSTRTHTALPKRDVAVMLKGTLQEEEGGPGRFIQEERAHADQTLSGAS</sequence>
<dbReference type="EMBL" id="GBXM01089715">
    <property type="protein sequence ID" value="JAH18862.1"/>
    <property type="molecule type" value="Transcribed_RNA"/>
</dbReference>
<evidence type="ECO:0000256" key="1">
    <source>
        <dbReference type="SAM" id="MobiDB-lite"/>
    </source>
</evidence>
<evidence type="ECO:0000313" key="2">
    <source>
        <dbReference type="EMBL" id="JAH18862.1"/>
    </source>
</evidence>